<feature type="domain" description="Cdc37 N-terminal" evidence="10">
    <location>
        <begin position="4"/>
        <end position="131"/>
    </location>
</feature>
<keyword evidence="4" id="KW-0143">Chaperone</keyword>
<evidence type="ECO:0000256" key="6">
    <source>
        <dbReference type="SAM" id="Coils"/>
    </source>
</evidence>
<evidence type="ECO:0000256" key="7">
    <source>
        <dbReference type="SAM" id="MobiDB-lite"/>
    </source>
</evidence>
<proteinExistence type="inferred from homology"/>
<evidence type="ECO:0000256" key="3">
    <source>
        <dbReference type="ARBA" id="ARBA00022490"/>
    </source>
</evidence>
<feature type="compositionally biased region" description="Pro residues" evidence="7">
    <location>
        <begin position="183"/>
        <end position="201"/>
    </location>
</feature>
<dbReference type="InterPro" id="IPR013855">
    <property type="entry name" value="Cdc37_N_dom"/>
</dbReference>
<dbReference type="SUPFAM" id="SSF101391">
    <property type="entry name" value="Hsp90 co-chaperone CDC37"/>
    <property type="match status" value="1"/>
</dbReference>
<feature type="compositionally biased region" description="Basic and acidic residues" evidence="7">
    <location>
        <begin position="48"/>
        <end position="59"/>
    </location>
</feature>
<feature type="region of interest" description="Disordered" evidence="7">
    <location>
        <begin position="72"/>
        <end position="93"/>
    </location>
</feature>
<dbReference type="Pfam" id="PF08564">
    <property type="entry name" value="CDC37_C"/>
    <property type="match status" value="1"/>
</dbReference>
<evidence type="ECO:0000259" key="8">
    <source>
        <dbReference type="SMART" id="SM01069"/>
    </source>
</evidence>
<feature type="domain" description="Cdc37 C-terminal" evidence="8">
    <location>
        <begin position="375"/>
        <end position="434"/>
    </location>
</feature>
<dbReference type="Gene3D" id="6.10.140.250">
    <property type="match status" value="1"/>
</dbReference>
<dbReference type="Pfam" id="PF03234">
    <property type="entry name" value="CDC37_N"/>
    <property type="match status" value="1"/>
</dbReference>
<evidence type="ECO:0000313" key="11">
    <source>
        <dbReference type="EMBL" id="GMH96426.1"/>
    </source>
</evidence>
<dbReference type="EMBL" id="BRXX01000184">
    <property type="protein sequence ID" value="GMH96426.1"/>
    <property type="molecule type" value="Genomic_DNA"/>
</dbReference>
<sequence>MSKPFDYSKWDNIELSDDEEDCHPNIEKESWFRMKHRSRVEREENEEADKKKIDQEMRRDQLRIDELTSRIEKMKGGNDGSDDELEDEEGMNAEIKELAKKQEERQAKLDHYEKNKKWNVDNMCTVTDEKTYVNPSASEPSFDASGYALPPTATTTTTTATTTTTTAVKEEKKSTNSTESAPLPTPPTTQKPTAGPSPPPSGTSTSTATAPKPNKPKVGPVSEKETVLSYADFTSQHEDLLEKYCNMTGMEAIKTFLLQNGTIMLQEHASSYLLLSCLEDEMNGQRDKMKITARNSQVLTNIAELAKSLKKHPGNVIIPFFARVGEASHASSFQEGVDIFIERIIKRAVEKRKEMDAEEQEVEEVDLSSLPKEERLGPGGLDPIEVFESLPKALQEAFESREMDQLREALVGMTPEDAKYHMKRCEDSGLWNAA</sequence>
<dbReference type="GO" id="GO:0006457">
    <property type="term" value="P:protein folding"/>
    <property type="evidence" value="ECO:0007669"/>
    <property type="project" value="TreeGrafter"/>
</dbReference>
<dbReference type="GO" id="GO:0019901">
    <property type="term" value="F:protein kinase binding"/>
    <property type="evidence" value="ECO:0007669"/>
    <property type="project" value="InterPro"/>
</dbReference>
<evidence type="ECO:0000256" key="2">
    <source>
        <dbReference type="ARBA" id="ARBA00006222"/>
    </source>
</evidence>
<evidence type="ECO:0000259" key="10">
    <source>
        <dbReference type="SMART" id="SM01071"/>
    </source>
</evidence>
<comment type="subcellular location">
    <subcellularLocation>
        <location evidence="1">Cytoplasm</location>
    </subcellularLocation>
</comment>
<feature type="compositionally biased region" description="Acidic residues" evidence="7">
    <location>
        <begin position="80"/>
        <end position="91"/>
    </location>
</feature>
<dbReference type="SMART" id="SM01069">
    <property type="entry name" value="CDC37_C"/>
    <property type="match status" value="1"/>
</dbReference>
<dbReference type="GO" id="GO:0031072">
    <property type="term" value="F:heat shock protein binding"/>
    <property type="evidence" value="ECO:0007669"/>
    <property type="project" value="TreeGrafter"/>
</dbReference>
<dbReference type="GO" id="GO:0051082">
    <property type="term" value="F:unfolded protein binding"/>
    <property type="evidence" value="ECO:0007669"/>
    <property type="project" value="TreeGrafter"/>
</dbReference>
<keyword evidence="3" id="KW-0963">Cytoplasm</keyword>
<feature type="compositionally biased region" description="Low complexity" evidence="7">
    <location>
        <begin position="152"/>
        <end position="167"/>
    </location>
</feature>
<keyword evidence="12" id="KW-1185">Reference proteome</keyword>
<dbReference type="SMART" id="SM01071">
    <property type="entry name" value="CDC37_N"/>
    <property type="match status" value="1"/>
</dbReference>
<reference evidence="12" key="1">
    <citation type="journal article" date="2023" name="Commun. Biol.">
        <title>Genome analysis of Parmales, the sister group of diatoms, reveals the evolutionary specialization of diatoms from phago-mixotrophs to photoautotrophs.</title>
        <authorList>
            <person name="Ban H."/>
            <person name="Sato S."/>
            <person name="Yoshikawa S."/>
            <person name="Yamada K."/>
            <person name="Nakamura Y."/>
            <person name="Ichinomiya M."/>
            <person name="Sato N."/>
            <person name="Blanc-Mathieu R."/>
            <person name="Endo H."/>
            <person name="Kuwata A."/>
            <person name="Ogata H."/>
        </authorList>
    </citation>
    <scope>NUCLEOTIDE SEQUENCE [LARGE SCALE GENOMIC DNA]</scope>
    <source>
        <strain evidence="12">NIES 3699</strain>
    </source>
</reference>
<evidence type="ECO:0000313" key="12">
    <source>
        <dbReference type="Proteomes" id="UP001165160"/>
    </source>
</evidence>
<dbReference type="AlphaFoldDB" id="A0A9W7BTY5"/>
<dbReference type="GO" id="GO:0005737">
    <property type="term" value="C:cytoplasm"/>
    <property type="evidence" value="ECO:0007669"/>
    <property type="project" value="UniProtKB-SubCell"/>
</dbReference>
<accession>A0A9W7BTY5</accession>
<dbReference type="InterPro" id="IPR013873">
    <property type="entry name" value="Cdc37_C"/>
</dbReference>
<dbReference type="GO" id="GO:0051087">
    <property type="term" value="F:protein-folding chaperone binding"/>
    <property type="evidence" value="ECO:0007669"/>
    <property type="project" value="TreeGrafter"/>
</dbReference>
<dbReference type="Gene3D" id="1.20.58.610">
    <property type="entry name" value="Cdc37, Hsp90 binding domain"/>
    <property type="match status" value="1"/>
</dbReference>
<dbReference type="Proteomes" id="UP001165160">
    <property type="component" value="Unassembled WGS sequence"/>
</dbReference>
<evidence type="ECO:0000259" key="9">
    <source>
        <dbReference type="SMART" id="SM01070"/>
    </source>
</evidence>
<comment type="similarity">
    <text evidence="2">Belongs to the CDC37 family.</text>
</comment>
<dbReference type="SMART" id="SM01070">
    <property type="entry name" value="CDC37_M"/>
    <property type="match status" value="1"/>
</dbReference>
<feature type="domain" description="Cdc37 Hsp90 binding" evidence="9">
    <location>
        <begin position="214"/>
        <end position="359"/>
    </location>
</feature>
<comment type="caution">
    <text evidence="11">The sequence shown here is derived from an EMBL/GenBank/DDBJ whole genome shotgun (WGS) entry which is preliminary data.</text>
</comment>
<feature type="region of interest" description="Disordered" evidence="7">
    <location>
        <begin position="131"/>
        <end position="223"/>
    </location>
</feature>
<protein>
    <recommendedName>
        <fullName evidence="5">Hsp90 chaperone protein kinase-targeting subunit</fullName>
    </recommendedName>
</protein>
<organism evidence="11 12">
    <name type="scientific">Triparma verrucosa</name>
    <dbReference type="NCBI Taxonomy" id="1606542"/>
    <lineage>
        <taxon>Eukaryota</taxon>
        <taxon>Sar</taxon>
        <taxon>Stramenopiles</taxon>
        <taxon>Ochrophyta</taxon>
        <taxon>Bolidophyceae</taxon>
        <taxon>Parmales</taxon>
        <taxon>Triparmaceae</taxon>
        <taxon>Triparma</taxon>
    </lineage>
</organism>
<dbReference type="InterPro" id="IPR013874">
    <property type="entry name" value="Cdc37_Hsp90-bd"/>
</dbReference>
<feature type="compositionally biased region" description="Low complexity" evidence="7">
    <location>
        <begin position="202"/>
        <end position="212"/>
    </location>
</feature>
<dbReference type="PANTHER" id="PTHR12800">
    <property type="entry name" value="CDC37-RELATED"/>
    <property type="match status" value="1"/>
</dbReference>
<gene>
    <name evidence="11" type="ORF">TrVE_jg10127</name>
</gene>
<evidence type="ECO:0000256" key="1">
    <source>
        <dbReference type="ARBA" id="ARBA00004496"/>
    </source>
</evidence>
<feature type="region of interest" description="Disordered" evidence="7">
    <location>
        <begin position="37"/>
        <end position="59"/>
    </location>
</feature>
<keyword evidence="6" id="KW-0175">Coiled coil</keyword>
<evidence type="ECO:0000256" key="4">
    <source>
        <dbReference type="ARBA" id="ARBA00023186"/>
    </source>
</evidence>
<feature type="coiled-coil region" evidence="6">
    <location>
        <begin position="341"/>
        <end position="368"/>
    </location>
</feature>
<dbReference type="InterPro" id="IPR038189">
    <property type="entry name" value="Cdc37_Hsp90-bd_sf"/>
</dbReference>
<dbReference type="GO" id="GO:0050821">
    <property type="term" value="P:protein stabilization"/>
    <property type="evidence" value="ECO:0007669"/>
    <property type="project" value="TreeGrafter"/>
</dbReference>
<dbReference type="PANTHER" id="PTHR12800:SF4">
    <property type="entry name" value="HSP90 CO-CHAPERONE CDC37"/>
    <property type="match status" value="1"/>
</dbReference>
<name>A0A9W7BTY5_9STRA</name>
<dbReference type="Pfam" id="PF08565">
    <property type="entry name" value="CDC37_M"/>
    <property type="match status" value="1"/>
</dbReference>
<evidence type="ECO:0000256" key="5">
    <source>
        <dbReference type="ARBA" id="ARBA00031396"/>
    </source>
</evidence>
<dbReference type="InterPro" id="IPR004918">
    <property type="entry name" value="Cdc37"/>
</dbReference>